<keyword evidence="1" id="KW-1133">Transmembrane helix</keyword>
<name>A0A6A5X5W2_9PLEO</name>
<dbReference type="GeneID" id="54280251"/>
<evidence type="ECO:0000313" key="2">
    <source>
        <dbReference type="EMBL" id="KAF2008385.1"/>
    </source>
</evidence>
<dbReference type="RefSeq" id="XP_033376724.1">
    <property type="nucleotide sequence ID" value="XM_033522854.1"/>
</dbReference>
<feature type="transmembrane region" description="Helical" evidence="1">
    <location>
        <begin position="191"/>
        <end position="211"/>
    </location>
</feature>
<proteinExistence type="predicted"/>
<dbReference type="OrthoDB" id="3061561at2759"/>
<organism evidence="2 3">
    <name type="scientific">Aaosphaeria arxii CBS 175.79</name>
    <dbReference type="NCBI Taxonomy" id="1450172"/>
    <lineage>
        <taxon>Eukaryota</taxon>
        <taxon>Fungi</taxon>
        <taxon>Dikarya</taxon>
        <taxon>Ascomycota</taxon>
        <taxon>Pezizomycotina</taxon>
        <taxon>Dothideomycetes</taxon>
        <taxon>Pleosporomycetidae</taxon>
        <taxon>Pleosporales</taxon>
        <taxon>Pleosporales incertae sedis</taxon>
        <taxon>Aaosphaeria</taxon>
    </lineage>
</organism>
<dbReference type="AlphaFoldDB" id="A0A6A5X5W2"/>
<dbReference type="PANTHER" id="PTHR35043">
    <property type="entry name" value="TRANSCRIPTION FACTOR DOMAIN-CONTAINING PROTEIN"/>
    <property type="match status" value="1"/>
</dbReference>
<feature type="transmembrane region" description="Helical" evidence="1">
    <location>
        <begin position="12"/>
        <end position="29"/>
    </location>
</feature>
<keyword evidence="1" id="KW-0812">Transmembrane</keyword>
<sequence>WTDAPQVRGTFDLLLSCITTLSLCAWTAYHPNVYYTSSGWRRLGHRALWMAIAVFLPEVVLYCAWEQWWAARKLRNAIDTTGASAFDGNGRWTWTTEQAFFALTGGFAIPAPSRLESATALENKSAAPTHLTLTPSGILFLAQLGLLPNTTPETVSDKSKADLIAKLVVCIQAGWFLLQCLARTVKGLPLSLLEIHVLTHVLCAFAMYLLWIDKPYDVGSPIMI</sequence>
<dbReference type="EMBL" id="ML978084">
    <property type="protein sequence ID" value="KAF2008385.1"/>
    <property type="molecule type" value="Genomic_DNA"/>
</dbReference>
<evidence type="ECO:0000313" key="3">
    <source>
        <dbReference type="Proteomes" id="UP000799778"/>
    </source>
</evidence>
<reference evidence="2" key="1">
    <citation type="journal article" date="2020" name="Stud. Mycol.">
        <title>101 Dothideomycetes genomes: a test case for predicting lifestyles and emergence of pathogens.</title>
        <authorList>
            <person name="Haridas S."/>
            <person name="Albert R."/>
            <person name="Binder M."/>
            <person name="Bloem J."/>
            <person name="Labutti K."/>
            <person name="Salamov A."/>
            <person name="Andreopoulos B."/>
            <person name="Baker S."/>
            <person name="Barry K."/>
            <person name="Bills G."/>
            <person name="Bluhm B."/>
            <person name="Cannon C."/>
            <person name="Castanera R."/>
            <person name="Culley D."/>
            <person name="Daum C."/>
            <person name="Ezra D."/>
            <person name="Gonzalez J."/>
            <person name="Henrissat B."/>
            <person name="Kuo A."/>
            <person name="Liang C."/>
            <person name="Lipzen A."/>
            <person name="Lutzoni F."/>
            <person name="Magnuson J."/>
            <person name="Mondo S."/>
            <person name="Nolan M."/>
            <person name="Ohm R."/>
            <person name="Pangilinan J."/>
            <person name="Park H.-J."/>
            <person name="Ramirez L."/>
            <person name="Alfaro M."/>
            <person name="Sun H."/>
            <person name="Tritt A."/>
            <person name="Yoshinaga Y."/>
            <person name="Zwiers L.-H."/>
            <person name="Turgeon B."/>
            <person name="Goodwin S."/>
            <person name="Spatafora J."/>
            <person name="Crous P."/>
            <person name="Grigoriev I."/>
        </authorList>
    </citation>
    <scope>NUCLEOTIDE SEQUENCE</scope>
    <source>
        <strain evidence="2">CBS 175.79</strain>
    </source>
</reference>
<keyword evidence="1" id="KW-0472">Membrane</keyword>
<feature type="non-terminal residue" evidence="2">
    <location>
        <position position="1"/>
    </location>
</feature>
<gene>
    <name evidence="2" type="ORF">BU24DRAFT_313500</name>
</gene>
<feature type="non-terminal residue" evidence="2">
    <location>
        <position position="224"/>
    </location>
</feature>
<feature type="transmembrane region" description="Helical" evidence="1">
    <location>
        <begin position="49"/>
        <end position="65"/>
    </location>
</feature>
<evidence type="ECO:0000256" key="1">
    <source>
        <dbReference type="SAM" id="Phobius"/>
    </source>
</evidence>
<accession>A0A6A5X5W2</accession>
<keyword evidence="3" id="KW-1185">Reference proteome</keyword>
<dbReference type="Proteomes" id="UP000799778">
    <property type="component" value="Unassembled WGS sequence"/>
</dbReference>
<dbReference type="PANTHER" id="PTHR35043:SF7">
    <property type="entry name" value="TRANSCRIPTION FACTOR DOMAIN-CONTAINING PROTEIN"/>
    <property type="match status" value="1"/>
</dbReference>
<protein>
    <submittedName>
        <fullName evidence="2">Uncharacterized protein</fullName>
    </submittedName>
</protein>